<evidence type="ECO:0000313" key="14">
    <source>
        <dbReference type="Proteomes" id="UP001285855"/>
    </source>
</evidence>
<dbReference type="PANTHER" id="PTHR30040">
    <property type="entry name" value="THIAMINE BIOSYNTHESIS LIPOPROTEIN APBE"/>
    <property type="match status" value="1"/>
</dbReference>
<keyword evidence="14" id="KW-1185">Reference proteome</keyword>
<keyword evidence="6 11" id="KW-0479">Metal-binding</keyword>
<comment type="catalytic activity">
    <reaction evidence="10 11 12">
        <text>L-threonyl-[protein] + FAD = FMN-L-threonyl-[protein] + AMP + H(+)</text>
        <dbReference type="Rhea" id="RHEA:36847"/>
        <dbReference type="Rhea" id="RHEA-COMP:11060"/>
        <dbReference type="Rhea" id="RHEA-COMP:11061"/>
        <dbReference type="ChEBI" id="CHEBI:15378"/>
        <dbReference type="ChEBI" id="CHEBI:30013"/>
        <dbReference type="ChEBI" id="CHEBI:57692"/>
        <dbReference type="ChEBI" id="CHEBI:74257"/>
        <dbReference type="ChEBI" id="CHEBI:456215"/>
        <dbReference type="EC" id="2.7.1.180"/>
    </reaction>
</comment>
<keyword evidence="4 11" id="KW-0285">Flavoprotein</keyword>
<evidence type="ECO:0000256" key="12">
    <source>
        <dbReference type="RuleBase" id="RU363002"/>
    </source>
</evidence>
<comment type="caution">
    <text evidence="13">The sequence shown here is derived from an EMBL/GenBank/DDBJ whole genome shotgun (WGS) entry which is preliminary data.</text>
</comment>
<evidence type="ECO:0000256" key="5">
    <source>
        <dbReference type="ARBA" id="ARBA00022679"/>
    </source>
</evidence>
<keyword evidence="12" id="KW-0472">Membrane</keyword>
<evidence type="ECO:0000256" key="1">
    <source>
        <dbReference type="ARBA" id="ARBA00001946"/>
    </source>
</evidence>
<evidence type="ECO:0000256" key="9">
    <source>
        <dbReference type="ARBA" id="ARBA00031306"/>
    </source>
</evidence>
<comment type="subcellular location">
    <subcellularLocation>
        <location evidence="12">Cell inner membrane</location>
        <topology evidence="12">Lipid-anchor</topology>
        <orientation evidence="12">Periplasmic side</orientation>
    </subcellularLocation>
</comment>
<comment type="similarity">
    <text evidence="11 12">Belongs to the ApbE family.</text>
</comment>
<dbReference type="InterPro" id="IPR024932">
    <property type="entry name" value="ApbE"/>
</dbReference>
<evidence type="ECO:0000256" key="11">
    <source>
        <dbReference type="PIRNR" id="PIRNR006268"/>
    </source>
</evidence>
<dbReference type="EMBL" id="JAXDAE010000005">
    <property type="protein sequence ID" value="MDY2586994.1"/>
    <property type="molecule type" value="Genomic_DNA"/>
</dbReference>
<dbReference type="PROSITE" id="PS51257">
    <property type="entry name" value="PROKAR_LIPOPROTEIN"/>
    <property type="match status" value="1"/>
</dbReference>
<dbReference type="Pfam" id="PF02424">
    <property type="entry name" value="ApbE"/>
    <property type="match status" value="1"/>
</dbReference>
<evidence type="ECO:0000256" key="4">
    <source>
        <dbReference type="ARBA" id="ARBA00022630"/>
    </source>
</evidence>
<reference evidence="13 14" key="1">
    <citation type="submission" date="2023-11" db="EMBL/GenBank/DDBJ databases">
        <title>Winogradskyella pelagius sp. nov., isolated from coastal sediment.</title>
        <authorList>
            <person name="Li F."/>
        </authorList>
    </citation>
    <scope>NUCLEOTIDE SEQUENCE [LARGE SCALE GENOMIC DNA]</scope>
    <source>
        <strain evidence="13 14">KCTC 23502</strain>
    </source>
</reference>
<keyword evidence="5 11" id="KW-0808">Transferase</keyword>
<evidence type="ECO:0000256" key="10">
    <source>
        <dbReference type="ARBA" id="ARBA00048540"/>
    </source>
</evidence>
<organism evidence="13 14">
    <name type="scientific">Winogradskyella aquimaris</name>
    <dbReference type="NCBI Taxonomy" id="864074"/>
    <lineage>
        <taxon>Bacteria</taxon>
        <taxon>Pseudomonadati</taxon>
        <taxon>Bacteroidota</taxon>
        <taxon>Flavobacteriia</taxon>
        <taxon>Flavobacteriales</taxon>
        <taxon>Flavobacteriaceae</taxon>
        <taxon>Winogradskyella</taxon>
    </lineage>
</organism>
<dbReference type="Proteomes" id="UP001285855">
    <property type="component" value="Unassembled WGS sequence"/>
</dbReference>
<accession>A0ABU5EQF4</accession>
<dbReference type="PANTHER" id="PTHR30040:SF2">
    <property type="entry name" value="FAD:PROTEIN FMN TRANSFERASE"/>
    <property type="match status" value="1"/>
</dbReference>
<keyword evidence="8 11" id="KW-0460">Magnesium</keyword>
<evidence type="ECO:0000256" key="6">
    <source>
        <dbReference type="ARBA" id="ARBA00022723"/>
    </source>
</evidence>
<dbReference type="EC" id="2.7.1.180" evidence="2 11"/>
<dbReference type="GO" id="GO:0016740">
    <property type="term" value="F:transferase activity"/>
    <property type="evidence" value="ECO:0007669"/>
    <property type="project" value="UniProtKB-KW"/>
</dbReference>
<evidence type="ECO:0000256" key="2">
    <source>
        <dbReference type="ARBA" id="ARBA00011955"/>
    </source>
</evidence>
<name>A0ABU5EQF4_9FLAO</name>
<evidence type="ECO:0000256" key="7">
    <source>
        <dbReference type="ARBA" id="ARBA00022827"/>
    </source>
</evidence>
<dbReference type="SUPFAM" id="SSF143631">
    <property type="entry name" value="ApbE-like"/>
    <property type="match status" value="1"/>
</dbReference>
<proteinExistence type="inferred from homology"/>
<keyword evidence="7 11" id="KW-0274">FAD</keyword>
<dbReference type="Gene3D" id="3.10.520.10">
    <property type="entry name" value="ApbE-like domains"/>
    <property type="match status" value="1"/>
</dbReference>
<dbReference type="InterPro" id="IPR003374">
    <property type="entry name" value="ApbE-like_sf"/>
</dbReference>
<comment type="cofactor">
    <cofactor evidence="1 12">
        <name>Mg(2+)</name>
        <dbReference type="ChEBI" id="CHEBI:18420"/>
    </cofactor>
</comment>
<keyword evidence="12" id="KW-0449">Lipoprotein</keyword>
<gene>
    <name evidence="13" type="ORF">SNF14_06560</name>
</gene>
<evidence type="ECO:0000256" key="3">
    <source>
        <dbReference type="ARBA" id="ARBA00016337"/>
    </source>
</evidence>
<protein>
    <recommendedName>
        <fullName evidence="3 11">FAD:protein FMN transferase</fullName>
        <ecNumber evidence="2 11">2.7.1.180</ecNumber>
    </recommendedName>
    <alternativeName>
        <fullName evidence="9 11">Flavin transferase</fullName>
    </alternativeName>
</protein>
<dbReference type="RefSeq" id="WP_320555369.1">
    <property type="nucleotide sequence ID" value="NZ_JAXDAE010000005.1"/>
</dbReference>
<dbReference type="PIRSF" id="PIRSF006268">
    <property type="entry name" value="ApbE"/>
    <property type="match status" value="1"/>
</dbReference>
<evidence type="ECO:0000256" key="8">
    <source>
        <dbReference type="ARBA" id="ARBA00022842"/>
    </source>
</evidence>
<sequence>MKNTLLALILILILSCKPEQKRNDLIRLSGPVFGTSFNIQYAADESTNYSKQIDSLFNAVNQSLSTYQIDSDISKLNRNEISEVDHYFVEVFNTSKLIYKETNGVFDPTIGNVVNAWNFGAETNKFLTDSTTIDSLMQYVGFNKVSLKGHTINKPEATYLEFNAIAKGYGVDVIAEFLGSENITDYLVEIGGEIRVKGKNTEKDSHWKVGLDEPRFDGEQSVFKALELRDEAMATSGTYRKFKVDENGNRYAHIINTKTGYPTKTNILSVSVIAPDCMTADGYATAFQAMGLEKVTDFLTSHPELKVYLIYEDTDKTLKTLNLNSFPE</sequence>
<comment type="function">
    <text evidence="12">Flavin transferase that catalyzes the transfer of the FMN moiety of FAD and its covalent binding to the hydroxyl group of a threonine residue in a target flavoprotein.</text>
</comment>
<keyword evidence="12" id="KW-1003">Cell membrane</keyword>
<evidence type="ECO:0000313" key="13">
    <source>
        <dbReference type="EMBL" id="MDY2586994.1"/>
    </source>
</evidence>
<keyword evidence="12" id="KW-0997">Cell inner membrane</keyword>